<dbReference type="InterPro" id="IPR007354">
    <property type="entry name" value="CruF-like"/>
</dbReference>
<keyword evidence="1" id="KW-1133">Transmembrane helix</keyword>
<keyword evidence="3" id="KW-1185">Reference proteome</keyword>
<evidence type="ECO:0000256" key="1">
    <source>
        <dbReference type="SAM" id="Phobius"/>
    </source>
</evidence>
<protein>
    <recommendedName>
        <fullName evidence="4">Carotenoid biosynthesis protein</fullName>
    </recommendedName>
</protein>
<dbReference type="OrthoDB" id="107798at2157"/>
<reference evidence="2 3" key="1">
    <citation type="submission" date="2016-10" db="EMBL/GenBank/DDBJ databases">
        <authorList>
            <person name="de Groot N.N."/>
        </authorList>
    </citation>
    <scope>NUCLEOTIDE SEQUENCE [LARGE SCALE GENOMIC DNA]</scope>
    <source>
        <strain evidence="2 3">CGMCC 1.5337</strain>
    </source>
</reference>
<dbReference type="STRING" id="355548.SAMN04487945_0696"/>
<proteinExistence type="predicted"/>
<name>A0A1I0N955_9EURY</name>
<dbReference type="RefSeq" id="WP_089667999.1">
    <property type="nucleotide sequence ID" value="NZ_FOJA01000001.1"/>
</dbReference>
<feature type="transmembrane region" description="Helical" evidence="1">
    <location>
        <begin position="32"/>
        <end position="54"/>
    </location>
</feature>
<evidence type="ECO:0000313" key="2">
    <source>
        <dbReference type="EMBL" id="SEV97747.1"/>
    </source>
</evidence>
<gene>
    <name evidence="2" type="ORF">SAMN04487945_0696</name>
</gene>
<feature type="transmembrane region" description="Helical" evidence="1">
    <location>
        <begin position="66"/>
        <end position="85"/>
    </location>
</feature>
<evidence type="ECO:0008006" key="4">
    <source>
        <dbReference type="Google" id="ProtNLM"/>
    </source>
</evidence>
<dbReference type="AlphaFoldDB" id="A0A1I0N955"/>
<keyword evidence="1" id="KW-0472">Membrane</keyword>
<sequence>MPNTRTFVASVLALWAVALATAVVTWPLDATLALFVGGAAVAYAAELVVIQLGWLEHHVGPKLLGVPLYVLAGWTGTVYVAYRFALLAVEGWLAVALAAVLATGYDVAADPKGVADGHWTYHTDLGGPAYRGVPWWNFAGWLAVAGATAGLASLFL</sequence>
<evidence type="ECO:0000313" key="3">
    <source>
        <dbReference type="Proteomes" id="UP000198518"/>
    </source>
</evidence>
<accession>A0A1I0N955</accession>
<organism evidence="2 3">
    <name type="scientific">Halobacterium jilantaiense</name>
    <dbReference type="NCBI Taxonomy" id="355548"/>
    <lineage>
        <taxon>Archaea</taxon>
        <taxon>Methanobacteriati</taxon>
        <taxon>Methanobacteriota</taxon>
        <taxon>Stenosarchaea group</taxon>
        <taxon>Halobacteria</taxon>
        <taxon>Halobacteriales</taxon>
        <taxon>Halobacteriaceae</taxon>
        <taxon>Halobacterium</taxon>
    </lineage>
</organism>
<dbReference type="Pfam" id="PF04240">
    <property type="entry name" value="Caroten_synth"/>
    <property type="match status" value="1"/>
</dbReference>
<dbReference type="Proteomes" id="UP000198518">
    <property type="component" value="Unassembled WGS sequence"/>
</dbReference>
<keyword evidence="1" id="KW-0812">Transmembrane</keyword>
<feature type="transmembrane region" description="Helical" evidence="1">
    <location>
        <begin position="135"/>
        <end position="155"/>
    </location>
</feature>
<dbReference type="EMBL" id="FOJA01000001">
    <property type="protein sequence ID" value="SEV97747.1"/>
    <property type="molecule type" value="Genomic_DNA"/>
</dbReference>